<comment type="caution">
    <text evidence="3">The sequence shown here is derived from an EMBL/GenBank/DDBJ whole genome shotgun (WGS) entry which is preliminary data.</text>
</comment>
<dbReference type="InterPro" id="IPR037171">
    <property type="entry name" value="NagB/RpiA_transferase-like"/>
</dbReference>
<dbReference type="PANTHER" id="PTHR13017">
    <property type="entry name" value="5-FORMYLTETRAHYDROFOLATE CYCLO-LIGASE-RELATED"/>
    <property type="match status" value="1"/>
</dbReference>
<dbReference type="OMA" id="KTVYMAV"/>
<dbReference type="GO" id="GO:0005737">
    <property type="term" value="C:cytoplasm"/>
    <property type="evidence" value="ECO:0007669"/>
    <property type="project" value="TreeGrafter"/>
</dbReference>
<dbReference type="Gene3D" id="3.40.50.10420">
    <property type="entry name" value="NagB/RpiA/CoA transferase-like"/>
    <property type="match status" value="1"/>
</dbReference>
<dbReference type="GO" id="GO:0003723">
    <property type="term" value="F:RNA binding"/>
    <property type="evidence" value="ECO:0007669"/>
    <property type="project" value="UniProtKB-KW"/>
</dbReference>
<proteinExistence type="predicted"/>
<keyword evidence="2" id="KW-0694">RNA-binding</keyword>
<dbReference type="AlphaFoldDB" id="A0A3M6T467"/>
<dbReference type="STRING" id="46731.A0A3M6T467"/>
<dbReference type="Proteomes" id="UP000275408">
    <property type="component" value="Unassembled WGS sequence"/>
</dbReference>
<dbReference type="InterPro" id="IPR024185">
    <property type="entry name" value="FTHF_cligase-like_sf"/>
</dbReference>
<dbReference type="OrthoDB" id="433414at2759"/>
<dbReference type="FunFam" id="3.40.50.10420:FF:000001">
    <property type="entry name" value="Methenyltetrahydrofolate synthase domain-containing protein"/>
    <property type="match status" value="1"/>
</dbReference>
<dbReference type="SUPFAM" id="SSF100950">
    <property type="entry name" value="NagB/RpiA/CoA transferase-like"/>
    <property type="match status" value="1"/>
</dbReference>
<organism evidence="3 4">
    <name type="scientific">Pocillopora damicornis</name>
    <name type="common">Cauliflower coral</name>
    <name type="synonym">Millepora damicornis</name>
    <dbReference type="NCBI Taxonomy" id="46731"/>
    <lineage>
        <taxon>Eukaryota</taxon>
        <taxon>Metazoa</taxon>
        <taxon>Cnidaria</taxon>
        <taxon>Anthozoa</taxon>
        <taxon>Hexacorallia</taxon>
        <taxon>Scleractinia</taxon>
        <taxon>Astrocoeniina</taxon>
        <taxon>Pocilloporidae</taxon>
        <taxon>Pocillopora</taxon>
    </lineage>
</organism>
<dbReference type="EMBL" id="RCHS01004373">
    <property type="protein sequence ID" value="RMX34826.1"/>
    <property type="molecule type" value="Genomic_DNA"/>
</dbReference>
<sequence>MKFHATELPIPSIITLWRAVMSAEAPNITTKAAIRQHIWDHIERNNLANFPRPVHHRIPNFKGANAAGEKVVAMDIFKKAKTIKVNPDKPQEWVRYKTLEEGKVLLVPTPRLKTGLFNRILSPAGANTAILKKCATREGITHYSAPVGLEHKITIDLIVIGSVAVSSKGYRIGKGEGYADMEYAMMVSMGAVNQDTVVVSTVHDCQVVDIPDELTDEHDLMVDYIVTPTRVIHCQGHTQSSAGIQWSKVTPQMLKDIPVLKDLREKEKRLGKNVTLKD</sequence>
<evidence type="ECO:0000313" key="4">
    <source>
        <dbReference type="Proteomes" id="UP000275408"/>
    </source>
</evidence>
<protein>
    <recommendedName>
        <fullName evidence="1">Methenyltetrahydrofolate synthase domain-containing protein</fullName>
    </recommendedName>
</protein>
<evidence type="ECO:0000313" key="3">
    <source>
        <dbReference type="EMBL" id="RMX34826.1"/>
    </source>
</evidence>
<name>A0A3M6T467_POCDA</name>
<accession>A0A3M6T467</accession>
<keyword evidence="4" id="KW-1185">Reference proteome</keyword>
<reference evidence="3 4" key="1">
    <citation type="journal article" date="2018" name="Sci. Rep.">
        <title>Comparative analysis of the Pocillopora damicornis genome highlights role of immune system in coral evolution.</title>
        <authorList>
            <person name="Cunning R."/>
            <person name="Bay R.A."/>
            <person name="Gillette P."/>
            <person name="Baker A.C."/>
            <person name="Traylor-Knowles N."/>
        </authorList>
    </citation>
    <scope>NUCLEOTIDE SEQUENCE [LARGE SCALE GENOMIC DNA]</scope>
    <source>
        <strain evidence="3">RSMAS</strain>
        <tissue evidence="3">Whole animal</tissue>
    </source>
</reference>
<dbReference type="Pfam" id="PF01812">
    <property type="entry name" value="5-FTHF_cyc-lig"/>
    <property type="match status" value="1"/>
</dbReference>
<dbReference type="PANTHER" id="PTHR13017:SF0">
    <property type="entry name" value="METHENYLTETRAHYDROFOLATE SYNTHASE DOMAIN-CONTAINING PROTEIN"/>
    <property type="match status" value="1"/>
</dbReference>
<evidence type="ECO:0000256" key="1">
    <source>
        <dbReference type="ARBA" id="ARBA00015518"/>
    </source>
</evidence>
<gene>
    <name evidence="3" type="ORF">pdam_00022844</name>
</gene>
<dbReference type="InterPro" id="IPR002698">
    <property type="entry name" value="FTHF_cligase"/>
</dbReference>
<evidence type="ECO:0000256" key="2">
    <source>
        <dbReference type="ARBA" id="ARBA00022884"/>
    </source>
</evidence>